<accession>A0A166H8Y5</accession>
<sequence>MLIVCGTKDADAGMFVPRRVCQAAGRALLRWCGECKDTRVSAIAVAQRCVPSASATSSLRSGCNAATPGANLALQTTSSHPLTTRRFR</sequence>
<gene>
    <name evidence="1" type="ORF">FIBSPDRAFT_863624</name>
</gene>
<dbReference type="EMBL" id="KV417571">
    <property type="protein sequence ID" value="KZP18601.1"/>
    <property type="molecule type" value="Genomic_DNA"/>
</dbReference>
<reference evidence="1 2" key="1">
    <citation type="journal article" date="2016" name="Mol. Biol. Evol.">
        <title>Comparative Genomics of Early-Diverging Mushroom-Forming Fungi Provides Insights into the Origins of Lignocellulose Decay Capabilities.</title>
        <authorList>
            <person name="Nagy L.G."/>
            <person name="Riley R."/>
            <person name="Tritt A."/>
            <person name="Adam C."/>
            <person name="Daum C."/>
            <person name="Floudas D."/>
            <person name="Sun H."/>
            <person name="Yadav J.S."/>
            <person name="Pangilinan J."/>
            <person name="Larsson K.H."/>
            <person name="Matsuura K."/>
            <person name="Barry K."/>
            <person name="Labutti K."/>
            <person name="Kuo R."/>
            <person name="Ohm R.A."/>
            <person name="Bhattacharya S.S."/>
            <person name="Shirouzu T."/>
            <person name="Yoshinaga Y."/>
            <person name="Martin F.M."/>
            <person name="Grigoriev I.V."/>
            <person name="Hibbett D.S."/>
        </authorList>
    </citation>
    <scope>NUCLEOTIDE SEQUENCE [LARGE SCALE GENOMIC DNA]</scope>
    <source>
        <strain evidence="1 2">CBS 109695</strain>
    </source>
</reference>
<proteinExistence type="predicted"/>
<protein>
    <submittedName>
        <fullName evidence="1">Uncharacterized protein</fullName>
    </submittedName>
</protein>
<dbReference type="AlphaFoldDB" id="A0A166H8Y5"/>
<dbReference type="Proteomes" id="UP000076532">
    <property type="component" value="Unassembled WGS sequence"/>
</dbReference>
<keyword evidence="2" id="KW-1185">Reference proteome</keyword>
<evidence type="ECO:0000313" key="2">
    <source>
        <dbReference type="Proteomes" id="UP000076532"/>
    </source>
</evidence>
<name>A0A166H8Y5_9AGAM</name>
<evidence type="ECO:0000313" key="1">
    <source>
        <dbReference type="EMBL" id="KZP18601.1"/>
    </source>
</evidence>
<organism evidence="1 2">
    <name type="scientific">Athelia psychrophila</name>
    <dbReference type="NCBI Taxonomy" id="1759441"/>
    <lineage>
        <taxon>Eukaryota</taxon>
        <taxon>Fungi</taxon>
        <taxon>Dikarya</taxon>
        <taxon>Basidiomycota</taxon>
        <taxon>Agaricomycotina</taxon>
        <taxon>Agaricomycetes</taxon>
        <taxon>Agaricomycetidae</taxon>
        <taxon>Atheliales</taxon>
        <taxon>Atheliaceae</taxon>
        <taxon>Athelia</taxon>
    </lineage>
</organism>